<keyword evidence="3" id="KW-1185">Reference proteome</keyword>
<name>A0A815TEI0_ADIRI</name>
<evidence type="ECO:0000313" key="3">
    <source>
        <dbReference type="Proteomes" id="UP000663828"/>
    </source>
</evidence>
<dbReference type="SUPFAM" id="SSF52047">
    <property type="entry name" value="RNI-like"/>
    <property type="match status" value="1"/>
</dbReference>
<dbReference type="AlphaFoldDB" id="A0A815TEI0"/>
<dbReference type="EMBL" id="CAJNOR010004462">
    <property type="protein sequence ID" value="CAF1504189.1"/>
    <property type="molecule type" value="Genomic_DNA"/>
</dbReference>
<dbReference type="Gene3D" id="3.80.10.10">
    <property type="entry name" value="Ribonuclease Inhibitor"/>
    <property type="match status" value="2"/>
</dbReference>
<feature type="domain" description="F-box" evidence="1">
    <location>
        <begin position="11"/>
        <end position="61"/>
    </location>
</feature>
<sequence length="776" mass="92216">MEETKKKQSSTLLLEDLPNEIFRQIFSYVNGVHAFLAFSSLNYRFQCLILDYCTTFDFKSIEKTQFDYVFRYHNTRQWTTLQLVNDKNTPGQIEYFIEKYSSFKDFTHLKSLSLVRTDYAYEYAISKLAPILENIVSLTTNSWEISQLAALDLPKLKHLIIIQHYGTLSGHLHSISQLESLEVRMTYRDYFVDNSMWPTKLKKLKVTSKFMYHLHEFANSLKTLSQLETLEIYQMQMTHEHLDGDVWESIISSSLPLLKHFKFYFHFTYSYSLNANNEIQRVIDSYSTPFYTIEDNWFIRCHYRRRVKNNDANIILYTLPCDLDQMTINTKYFNEYVTTLPNDKDKSAYKVRYSNVKKLIIDDLIPFHENFCQMNLEELKMKYYINFNQWSYVLRNLRSLEIDTNVRVWSKMFIHLFDCAPNLCELKIEKNLLRGITSAWTDRNLRYSFGRRIHSLDLRFNRSDLSNKELRQILPFIHRCRHLTINYDIKIGKIIYILQNMRYLQDLRFKMPPTYMDLFRLRNTYPRSVLILPLLLLIPVWIYSRDDLTQAPAPLKITPQLLDSFRQKLNSSHHNADIERVWSQIIEKFIPLPLDQYVGSHAVPLLASILLTNESILELGCGNSSTPMLHNISLTFNRHVLSVDSNKDYLSTFSSVMLTKPLHQFQHALDWSAIGNDRQWSVVFVDNAPEKRRIHDIIKHAYRSQLIVLHDSESAGYMYDKASPFFPYQYRYQYLKAYTDVWSTTNSELIEKVRYLSELTVQWQLPRMNIKKKDTV</sequence>
<evidence type="ECO:0000313" key="2">
    <source>
        <dbReference type="EMBL" id="CAF1504189.1"/>
    </source>
</evidence>
<reference evidence="2" key="1">
    <citation type="submission" date="2021-02" db="EMBL/GenBank/DDBJ databases">
        <authorList>
            <person name="Nowell W R."/>
        </authorList>
    </citation>
    <scope>NUCLEOTIDE SEQUENCE</scope>
</reference>
<dbReference type="Proteomes" id="UP000663828">
    <property type="component" value="Unassembled WGS sequence"/>
</dbReference>
<gene>
    <name evidence="2" type="ORF">XAT740_LOCUS39840</name>
</gene>
<evidence type="ECO:0000259" key="1">
    <source>
        <dbReference type="PROSITE" id="PS50181"/>
    </source>
</evidence>
<proteinExistence type="predicted"/>
<dbReference type="InterPro" id="IPR032675">
    <property type="entry name" value="LRR_dom_sf"/>
</dbReference>
<protein>
    <recommendedName>
        <fullName evidence="1">F-box domain-containing protein</fullName>
    </recommendedName>
</protein>
<dbReference type="PROSITE" id="PS50181">
    <property type="entry name" value="FBOX"/>
    <property type="match status" value="1"/>
</dbReference>
<comment type="caution">
    <text evidence="2">The sequence shown here is derived from an EMBL/GenBank/DDBJ whole genome shotgun (WGS) entry which is preliminary data.</text>
</comment>
<accession>A0A815TEI0</accession>
<organism evidence="2 3">
    <name type="scientific">Adineta ricciae</name>
    <name type="common">Rotifer</name>
    <dbReference type="NCBI Taxonomy" id="249248"/>
    <lineage>
        <taxon>Eukaryota</taxon>
        <taxon>Metazoa</taxon>
        <taxon>Spiralia</taxon>
        <taxon>Gnathifera</taxon>
        <taxon>Rotifera</taxon>
        <taxon>Eurotatoria</taxon>
        <taxon>Bdelloidea</taxon>
        <taxon>Adinetida</taxon>
        <taxon>Adinetidae</taxon>
        <taxon>Adineta</taxon>
    </lineage>
</organism>
<dbReference type="InterPro" id="IPR001810">
    <property type="entry name" value="F-box_dom"/>
</dbReference>